<dbReference type="EC" id="2.4.99.28" evidence="14"/>
<evidence type="ECO:0000256" key="9">
    <source>
        <dbReference type="ARBA" id="ARBA00032370"/>
    </source>
</evidence>
<feature type="transmembrane region" description="Helical" evidence="16">
    <location>
        <begin position="217"/>
        <end position="239"/>
    </location>
</feature>
<feature type="transmembrane region" description="Helical" evidence="16">
    <location>
        <begin position="377"/>
        <end position="403"/>
    </location>
</feature>
<feature type="transmembrane region" description="Helical" evidence="16">
    <location>
        <begin position="150"/>
        <end position="171"/>
    </location>
</feature>
<evidence type="ECO:0000313" key="17">
    <source>
        <dbReference type="EMBL" id="ANU64240.2"/>
    </source>
</evidence>
<accession>A0A1Z2XGV5</accession>
<feature type="transmembrane region" description="Helical" evidence="16">
    <location>
        <begin position="93"/>
        <end position="110"/>
    </location>
</feature>
<dbReference type="STRING" id="1796646.A4V02_11305"/>
<feature type="transmembrane region" description="Helical" evidence="16">
    <location>
        <begin position="415"/>
        <end position="438"/>
    </location>
</feature>
<evidence type="ECO:0000256" key="13">
    <source>
        <dbReference type="ARBA" id="ARBA00041418"/>
    </source>
</evidence>
<proteinExistence type="inferred from homology"/>
<dbReference type="PANTHER" id="PTHR30474:SF2">
    <property type="entry name" value="PEPTIDOGLYCAN GLYCOSYLTRANSFERASE FTSW-RELATED"/>
    <property type="match status" value="1"/>
</dbReference>
<dbReference type="Proteomes" id="UP000186351">
    <property type="component" value="Chromosome"/>
</dbReference>
<dbReference type="GO" id="GO:0008955">
    <property type="term" value="F:peptidoglycan glycosyltransferase activity"/>
    <property type="evidence" value="ECO:0007669"/>
    <property type="project" value="UniProtKB-EC"/>
</dbReference>
<keyword evidence="6" id="KW-0573">Peptidoglycan synthesis</keyword>
<dbReference type="GO" id="GO:0005886">
    <property type="term" value="C:plasma membrane"/>
    <property type="evidence" value="ECO:0007669"/>
    <property type="project" value="TreeGrafter"/>
</dbReference>
<dbReference type="KEGG" id="pary:A4V02_11305"/>
<dbReference type="GO" id="GO:0009252">
    <property type="term" value="P:peptidoglycan biosynthetic process"/>
    <property type="evidence" value="ECO:0007669"/>
    <property type="project" value="UniProtKB-KW"/>
</dbReference>
<comment type="catalytic activity">
    <reaction evidence="15">
        <text>[GlcNAc-(1-&gt;4)-Mur2Ac(oyl-L-Ala-gamma-D-Glu-L-Lys-D-Ala-D-Ala)](n)-di-trans,octa-cis-undecaprenyl diphosphate + beta-D-GlcNAc-(1-&gt;4)-Mur2Ac(oyl-L-Ala-gamma-D-Glu-L-Lys-D-Ala-D-Ala)-di-trans,octa-cis-undecaprenyl diphosphate = [GlcNAc-(1-&gt;4)-Mur2Ac(oyl-L-Ala-gamma-D-Glu-L-Lys-D-Ala-D-Ala)](n+1)-di-trans,octa-cis-undecaprenyl diphosphate + di-trans,octa-cis-undecaprenyl diphosphate + H(+)</text>
        <dbReference type="Rhea" id="RHEA:23708"/>
        <dbReference type="Rhea" id="RHEA-COMP:9602"/>
        <dbReference type="Rhea" id="RHEA-COMP:9603"/>
        <dbReference type="ChEBI" id="CHEBI:15378"/>
        <dbReference type="ChEBI" id="CHEBI:58405"/>
        <dbReference type="ChEBI" id="CHEBI:60033"/>
        <dbReference type="ChEBI" id="CHEBI:78435"/>
        <dbReference type="EC" id="2.4.99.28"/>
    </reaction>
</comment>
<evidence type="ECO:0000313" key="18">
    <source>
        <dbReference type="Proteomes" id="UP000186351"/>
    </source>
</evidence>
<gene>
    <name evidence="17" type="ORF">A4V02_11305</name>
</gene>
<dbReference type="AlphaFoldDB" id="A0A1B1SC04"/>
<feature type="transmembrane region" description="Helical" evidence="16">
    <location>
        <begin position="458"/>
        <end position="478"/>
    </location>
</feature>
<keyword evidence="7 16" id="KW-1133">Transmembrane helix</keyword>
<evidence type="ECO:0000256" key="15">
    <source>
        <dbReference type="ARBA" id="ARBA00049902"/>
    </source>
</evidence>
<accession>A0A1B1SC04</accession>
<name>A0A1B1SC04_9BACT</name>
<evidence type="ECO:0000256" key="8">
    <source>
        <dbReference type="ARBA" id="ARBA00023136"/>
    </source>
</evidence>
<comment type="subcellular location">
    <subcellularLocation>
        <location evidence="1">Membrane</location>
        <topology evidence="1">Multi-pass membrane protein</topology>
    </subcellularLocation>
</comment>
<comment type="similarity">
    <text evidence="11">Belongs to the SEDS family. FtsW subfamily.</text>
</comment>
<feature type="transmembrane region" description="Helical" evidence="16">
    <location>
        <begin position="245"/>
        <end position="261"/>
    </location>
</feature>
<dbReference type="PANTHER" id="PTHR30474">
    <property type="entry name" value="CELL CYCLE PROTEIN"/>
    <property type="match status" value="1"/>
</dbReference>
<keyword evidence="3" id="KW-0808">Transferase</keyword>
<keyword evidence="2" id="KW-0328">Glycosyltransferase</keyword>
<evidence type="ECO:0000256" key="5">
    <source>
        <dbReference type="ARBA" id="ARBA00022960"/>
    </source>
</evidence>
<dbReference type="EMBL" id="CP015402">
    <property type="protein sequence ID" value="ANU64240.2"/>
    <property type="molecule type" value="Genomic_DNA"/>
</dbReference>
<sequence>MLRQLRPVPELRGPRTSVQKCGKSSEEIIPHTSYTSHIHPPGPHSIPYSSPAMILDNNTTTTESTPFGNIAAAATKAIPSSTASTFRRHGDKYIWGVYIALCIISIIELYSASSREVASAGVYGPIVRHLSMLLAGFGIVWTLERMHYKWFYALAYVFVGFSVLLMIYITFFGDIINGARRSVTIGPLALQGAEFIKMSAVLAIAKIMGTSQKAKSIGVETRAVVISGIVIAIFCGLLLPQGLTNTILLTGIAAAMILIGGTEWKKVLALGAVFAFLMGCVVAYKFLGSSHDKNSELTEAVAQTGGTESVAGAREGTWAKRLDRFFGDSIPKYEMEITAENRQEMLSYMAQANGGLFGVFPGNSRETARLPLAFSDYIYAIILEDIGFIGGTLLLGLYLTLLARAGMIAQRCHRAFPVILLMGLAVMIVLQALFHMAITTGTFPVSGQPLPLISKGGTSILITSIAFGMMLSVSRTAVQNGTSQQIKEELNALPEELRASNPVELR</sequence>
<evidence type="ECO:0000256" key="6">
    <source>
        <dbReference type="ARBA" id="ARBA00022984"/>
    </source>
</evidence>
<keyword evidence="5" id="KW-0133">Cell shape</keyword>
<evidence type="ECO:0000256" key="11">
    <source>
        <dbReference type="ARBA" id="ARBA00038053"/>
    </source>
</evidence>
<dbReference type="InterPro" id="IPR001182">
    <property type="entry name" value="FtsW/RodA"/>
</dbReference>
<keyword evidence="18" id="KW-1185">Reference proteome</keyword>
<feature type="transmembrane region" description="Helical" evidence="16">
    <location>
        <begin position="268"/>
        <end position="287"/>
    </location>
</feature>
<feature type="transmembrane region" description="Helical" evidence="16">
    <location>
        <begin position="183"/>
        <end position="205"/>
    </location>
</feature>
<dbReference type="GO" id="GO:0008360">
    <property type="term" value="P:regulation of cell shape"/>
    <property type="evidence" value="ECO:0007669"/>
    <property type="project" value="UniProtKB-KW"/>
</dbReference>
<evidence type="ECO:0000256" key="14">
    <source>
        <dbReference type="ARBA" id="ARBA00044770"/>
    </source>
</evidence>
<organism evidence="17 18">
    <name type="scientific">Muribaculum intestinale</name>
    <dbReference type="NCBI Taxonomy" id="1796646"/>
    <lineage>
        <taxon>Bacteria</taxon>
        <taxon>Pseudomonadati</taxon>
        <taxon>Bacteroidota</taxon>
        <taxon>Bacteroidia</taxon>
        <taxon>Bacteroidales</taxon>
        <taxon>Muribaculaceae</taxon>
        <taxon>Muribaculum</taxon>
    </lineage>
</organism>
<evidence type="ECO:0000256" key="10">
    <source>
        <dbReference type="ARBA" id="ARBA00033270"/>
    </source>
</evidence>
<evidence type="ECO:0000256" key="16">
    <source>
        <dbReference type="SAM" id="Phobius"/>
    </source>
</evidence>
<evidence type="ECO:0000256" key="7">
    <source>
        <dbReference type="ARBA" id="ARBA00022989"/>
    </source>
</evidence>
<dbReference type="GO" id="GO:0032153">
    <property type="term" value="C:cell division site"/>
    <property type="evidence" value="ECO:0007669"/>
    <property type="project" value="TreeGrafter"/>
</dbReference>
<keyword evidence="4 16" id="KW-0812">Transmembrane</keyword>
<dbReference type="Pfam" id="PF01098">
    <property type="entry name" value="FTSW_RODA_SPOVE"/>
    <property type="match status" value="2"/>
</dbReference>
<keyword evidence="8 16" id="KW-0472">Membrane</keyword>
<evidence type="ECO:0000256" key="1">
    <source>
        <dbReference type="ARBA" id="ARBA00004141"/>
    </source>
</evidence>
<protein>
    <recommendedName>
        <fullName evidence="12">Probable peptidoglycan glycosyltransferase FtsW</fullName>
        <ecNumber evidence="14">2.4.99.28</ecNumber>
    </recommendedName>
    <alternativeName>
        <fullName evidence="13">Cell division protein FtsW</fullName>
    </alternativeName>
    <alternativeName>
        <fullName evidence="10">Cell wall polymerase</fullName>
    </alternativeName>
    <alternativeName>
        <fullName evidence="9">Peptidoglycan polymerase</fullName>
    </alternativeName>
</protein>
<evidence type="ECO:0000256" key="4">
    <source>
        <dbReference type="ARBA" id="ARBA00022692"/>
    </source>
</evidence>
<dbReference type="GO" id="GO:0051301">
    <property type="term" value="P:cell division"/>
    <property type="evidence" value="ECO:0007669"/>
    <property type="project" value="InterPro"/>
</dbReference>
<evidence type="ECO:0000256" key="12">
    <source>
        <dbReference type="ARBA" id="ARBA00041185"/>
    </source>
</evidence>
<dbReference type="GO" id="GO:0015648">
    <property type="term" value="F:lipid-linked peptidoglycan transporter activity"/>
    <property type="evidence" value="ECO:0007669"/>
    <property type="project" value="TreeGrafter"/>
</dbReference>
<reference evidence="18" key="1">
    <citation type="submission" date="2016-04" db="EMBL/GenBank/DDBJ databases">
        <title>Complete Genome Sequences of Twelve Strains of a Stable Defined Moderately Diverse Mouse Microbiota 2 (sDMDMm2).</title>
        <authorList>
            <person name="Uchimura Y."/>
            <person name="Wyss M."/>
            <person name="Brugiroux S."/>
            <person name="Limenitakis J.P."/>
            <person name="Stecher B."/>
            <person name="McCoy K.D."/>
            <person name="Macpherson A.J."/>
        </authorList>
    </citation>
    <scope>NUCLEOTIDE SEQUENCE [LARGE SCALE GENOMIC DNA]</scope>
    <source>
        <strain evidence="18">YL27</strain>
    </source>
</reference>
<evidence type="ECO:0000256" key="2">
    <source>
        <dbReference type="ARBA" id="ARBA00022676"/>
    </source>
</evidence>
<feature type="transmembrane region" description="Helical" evidence="16">
    <location>
        <begin position="122"/>
        <end position="143"/>
    </location>
</feature>
<evidence type="ECO:0000256" key="3">
    <source>
        <dbReference type="ARBA" id="ARBA00022679"/>
    </source>
</evidence>